<dbReference type="AlphaFoldDB" id="A0A5B8VN19"/>
<gene>
    <name evidence="3" type="ORF">FSB73_15655</name>
</gene>
<proteinExistence type="predicted"/>
<accession>A0A5B8VN19</accession>
<keyword evidence="1" id="KW-0812">Transmembrane</keyword>
<dbReference type="InterPro" id="IPR029063">
    <property type="entry name" value="SAM-dependent_MTases_sf"/>
</dbReference>
<feature type="transmembrane region" description="Helical" evidence="1">
    <location>
        <begin position="49"/>
        <end position="68"/>
    </location>
</feature>
<keyword evidence="1" id="KW-1133">Transmembrane helix</keyword>
<dbReference type="KEGG" id="agi:FSB73_15655"/>
<dbReference type="PANTHER" id="PTHR45277:SF1">
    <property type="entry name" value="EXPRESSED PROTEIN"/>
    <property type="match status" value="1"/>
</dbReference>
<dbReference type="EMBL" id="CP042434">
    <property type="protein sequence ID" value="QEC72900.1"/>
    <property type="molecule type" value="Genomic_DNA"/>
</dbReference>
<dbReference type="OrthoDB" id="43862at2"/>
<feature type="domain" description="Methyltransferase type 11" evidence="2">
    <location>
        <begin position="92"/>
        <end position="200"/>
    </location>
</feature>
<dbReference type="SUPFAM" id="SSF53335">
    <property type="entry name" value="S-adenosyl-L-methionine-dependent methyltransferases"/>
    <property type="match status" value="1"/>
</dbReference>
<evidence type="ECO:0000256" key="1">
    <source>
        <dbReference type="SAM" id="Phobius"/>
    </source>
</evidence>
<reference evidence="3 4" key="1">
    <citation type="journal article" date="2017" name="Int. J. Syst. Evol. Microbiol.">
        <title>Arachidicoccus ginsenosidivorans sp. nov., with ginsenoside-converting activity isolated from ginseng cultivating soil.</title>
        <authorList>
            <person name="Siddiqi M.Z."/>
            <person name="Aslam Z."/>
            <person name="Im W.T."/>
        </authorList>
    </citation>
    <scope>NUCLEOTIDE SEQUENCE [LARGE SCALE GENOMIC DNA]</scope>
    <source>
        <strain evidence="3 4">Gsoil 809</strain>
    </source>
</reference>
<feature type="transmembrane region" description="Helical" evidence="1">
    <location>
        <begin position="15"/>
        <end position="37"/>
    </location>
</feature>
<keyword evidence="3" id="KW-0489">Methyltransferase</keyword>
<protein>
    <submittedName>
        <fullName evidence="3">Class I SAM-dependent methyltransferase</fullName>
    </submittedName>
</protein>
<keyword evidence="3" id="KW-0808">Transferase</keyword>
<dbReference type="PANTHER" id="PTHR45277">
    <property type="entry name" value="EXPRESSED PROTEIN"/>
    <property type="match status" value="1"/>
</dbReference>
<dbReference type="RefSeq" id="WP_146784223.1">
    <property type="nucleotide sequence ID" value="NZ_CP042434.1"/>
</dbReference>
<evidence type="ECO:0000259" key="2">
    <source>
        <dbReference type="Pfam" id="PF08241"/>
    </source>
</evidence>
<evidence type="ECO:0000313" key="4">
    <source>
        <dbReference type="Proteomes" id="UP000321291"/>
    </source>
</evidence>
<keyword evidence="1" id="KW-0472">Membrane</keyword>
<dbReference type="Gene3D" id="3.40.50.150">
    <property type="entry name" value="Vaccinia Virus protein VP39"/>
    <property type="match status" value="1"/>
</dbReference>
<organism evidence="3 4">
    <name type="scientific">Arachidicoccus ginsenosidivorans</name>
    <dbReference type="NCBI Taxonomy" id="496057"/>
    <lineage>
        <taxon>Bacteria</taxon>
        <taxon>Pseudomonadati</taxon>
        <taxon>Bacteroidota</taxon>
        <taxon>Chitinophagia</taxon>
        <taxon>Chitinophagales</taxon>
        <taxon>Chitinophagaceae</taxon>
        <taxon>Arachidicoccus</taxon>
    </lineage>
</organism>
<dbReference type="CDD" id="cd02440">
    <property type="entry name" value="AdoMet_MTases"/>
    <property type="match status" value="1"/>
</dbReference>
<dbReference type="InterPro" id="IPR013216">
    <property type="entry name" value="Methyltransf_11"/>
</dbReference>
<dbReference type="GO" id="GO:0008757">
    <property type="term" value="F:S-adenosylmethionine-dependent methyltransferase activity"/>
    <property type="evidence" value="ECO:0007669"/>
    <property type="project" value="InterPro"/>
</dbReference>
<dbReference type="GO" id="GO:0032259">
    <property type="term" value="P:methylation"/>
    <property type="evidence" value="ECO:0007669"/>
    <property type="project" value="UniProtKB-KW"/>
</dbReference>
<dbReference type="Pfam" id="PF08241">
    <property type="entry name" value="Methyltransf_11"/>
    <property type="match status" value="1"/>
</dbReference>
<evidence type="ECO:0000313" key="3">
    <source>
        <dbReference type="EMBL" id="QEC72900.1"/>
    </source>
</evidence>
<keyword evidence="4" id="KW-1185">Reference proteome</keyword>
<dbReference type="Proteomes" id="UP000321291">
    <property type="component" value="Chromosome"/>
</dbReference>
<name>A0A5B8VN19_9BACT</name>
<sequence length="243" mass="26601">MAKIKAKYGIDAPGVIRNLIVIGVALYILGIFVLPRINAGVWLTSLNWAMLYTGIFLIIEALLMIWYSKYGKLKHRDRMLALYSFSGHERVLDIGAGRGLLAIGAAKRLTDGKVTAMDIWRTQDLSDNSKGALLANAASERVEDKIDIISDDICTTRLADNSFDLIVSNLCLHNIGTASNRMTACNQILRILKPGAVAIISDFKHTATYSKVFVEAGAKVEKVGTFIFSTFPALTVIKIIKPA</sequence>